<gene>
    <name evidence="1" type="ORF">ES288_D09G092400v1</name>
</gene>
<keyword evidence="2" id="KW-1185">Reference proteome</keyword>
<dbReference type="AlphaFoldDB" id="A0A5D2B7D3"/>
<protein>
    <submittedName>
        <fullName evidence="1">Uncharacterized protein</fullName>
    </submittedName>
</protein>
<evidence type="ECO:0000313" key="1">
    <source>
        <dbReference type="EMBL" id="TYG53224.1"/>
    </source>
</evidence>
<organism evidence="1 2">
    <name type="scientific">Gossypium darwinii</name>
    <name type="common">Darwin's cotton</name>
    <name type="synonym">Gossypium barbadense var. darwinii</name>
    <dbReference type="NCBI Taxonomy" id="34276"/>
    <lineage>
        <taxon>Eukaryota</taxon>
        <taxon>Viridiplantae</taxon>
        <taxon>Streptophyta</taxon>
        <taxon>Embryophyta</taxon>
        <taxon>Tracheophyta</taxon>
        <taxon>Spermatophyta</taxon>
        <taxon>Magnoliopsida</taxon>
        <taxon>eudicotyledons</taxon>
        <taxon>Gunneridae</taxon>
        <taxon>Pentapetalae</taxon>
        <taxon>rosids</taxon>
        <taxon>malvids</taxon>
        <taxon>Malvales</taxon>
        <taxon>Malvaceae</taxon>
        <taxon>Malvoideae</taxon>
        <taxon>Gossypium</taxon>
    </lineage>
</organism>
<accession>A0A5D2B7D3</accession>
<dbReference type="EMBL" id="CM017709">
    <property type="protein sequence ID" value="TYG53224.1"/>
    <property type="molecule type" value="Genomic_DNA"/>
</dbReference>
<proteinExistence type="predicted"/>
<name>A0A5D2B7D3_GOSDA</name>
<dbReference type="Proteomes" id="UP000323506">
    <property type="component" value="Chromosome D09"/>
</dbReference>
<sequence length="66" mass="7954">MQWRIFINAPECSRSPHKTLFLFPPPEREKIEVMLASLLSCENGPILYRKKAMEWSYFDQFIYISR</sequence>
<reference evidence="1 2" key="1">
    <citation type="submission" date="2019-06" db="EMBL/GenBank/DDBJ databases">
        <title>WGS assembly of Gossypium darwinii.</title>
        <authorList>
            <person name="Chen Z.J."/>
            <person name="Sreedasyam A."/>
            <person name="Ando A."/>
            <person name="Song Q."/>
            <person name="De L."/>
            <person name="Hulse-Kemp A."/>
            <person name="Ding M."/>
            <person name="Ye W."/>
            <person name="Kirkbride R."/>
            <person name="Jenkins J."/>
            <person name="Plott C."/>
            <person name="Lovell J."/>
            <person name="Lin Y.-M."/>
            <person name="Vaughn R."/>
            <person name="Liu B."/>
            <person name="Li W."/>
            <person name="Simpson S."/>
            <person name="Scheffler B."/>
            <person name="Saski C."/>
            <person name="Grover C."/>
            <person name="Hu G."/>
            <person name="Conover J."/>
            <person name="Carlson J."/>
            <person name="Shu S."/>
            <person name="Boston L."/>
            <person name="Williams M."/>
            <person name="Peterson D."/>
            <person name="Mcgee K."/>
            <person name="Jones D."/>
            <person name="Wendel J."/>
            <person name="Stelly D."/>
            <person name="Grimwood J."/>
            <person name="Schmutz J."/>
        </authorList>
    </citation>
    <scope>NUCLEOTIDE SEQUENCE [LARGE SCALE GENOMIC DNA]</scope>
    <source>
        <strain evidence="1">1808015.09</strain>
    </source>
</reference>
<evidence type="ECO:0000313" key="2">
    <source>
        <dbReference type="Proteomes" id="UP000323506"/>
    </source>
</evidence>